<evidence type="ECO:0000313" key="1">
    <source>
        <dbReference type="EMBL" id="CAL1411568.1"/>
    </source>
</evidence>
<reference evidence="1 2" key="1">
    <citation type="submission" date="2024-04" db="EMBL/GenBank/DDBJ databases">
        <authorList>
            <person name="Fracassetti M."/>
        </authorList>
    </citation>
    <scope>NUCLEOTIDE SEQUENCE [LARGE SCALE GENOMIC DNA]</scope>
</reference>
<dbReference type="AlphaFoldDB" id="A0AAV2GP42"/>
<proteinExistence type="predicted"/>
<accession>A0AAV2GP42</accession>
<keyword evidence="2" id="KW-1185">Reference proteome</keyword>
<dbReference type="EMBL" id="OZ034822">
    <property type="protein sequence ID" value="CAL1411568.1"/>
    <property type="molecule type" value="Genomic_DNA"/>
</dbReference>
<organism evidence="1 2">
    <name type="scientific">Linum trigynum</name>
    <dbReference type="NCBI Taxonomy" id="586398"/>
    <lineage>
        <taxon>Eukaryota</taxon>
        <taxon>Viridiplantae</taxon>
        <taxon>Streptophyta</taxon>
        <taxon>Embryophyta</taxon>
        <taxon>Tracheophyta</taxon>
        <taxon>Spermatophyta</taxon>
        <taxon>Magnoliopsida</taxon>
        <taxon>eudicotyledons</taxon>
        <taxon>Gunneridae</taxon>
        <taxon>Pentapetalae</taxon>
        <taxon>rosids</taxon>
        <taxon>fabids</taxon>
        <taxon>Malpighiales</taxon>
        <taxon>Linaceae</taxon>
        <taxon>Linum</taxon>
    </lineage>
</organism>
<evidence type="ECO:0000313" key="2">
    <source>
        <dbReference type="Proteomes" id="UP001497516"/>
    </source>
</evidence>
<protein>
    <submittedName>
        <fullName evidence="1">Uncharacterized protein</fullName>
    </submittedName>
</protein>
<gene>
    <name evidence="1" type="ORF">LTRI10_LOCUS50916</name>
</gene>
<dbReference type="Proteomes" id="UP001497516">
    <property type="component" value="Chromosome 9"/>
</dbReference>
<name>A0AAV2GP42_9ROSI</name>
<sequence>MTIHAPCARTGHRQLSTSCGSVPAHQQVYHRLGINETLLTCDLGFTAWLESHLGNEREGLLFGVAAWYLRKWRNEKTFHNLSQEDHILAHRIGCWTYTIRNVHLNDKAFQEQPWTKTSQQLTWNPPLVQWMSIHTDGSVKQPGSLPATGELIGDWTLCGSLCGESWRVHYHQS</sequence>